<dbReference type="AlphaFoldDB" id="A0A9D4BXT2"/>
<reference evidence="1" key="1">
    <citation type="journal article" date="2019" name="bioRxiv">
        <title>The Genome of the Zebra Mussel, Dreissena polymorpha: A Resource for Invasive Species Research.</title>
        <authorList>
            <person name="McCartney M.A."/>
            <person name="Auch B."/>
            <person name="Kono T."/>
            <person name="Mallez S."/>
            <person name="Zhang Y."/>
            <person name="Obille A."/>
            <person name="Becker A."/>
            <person name="Abrahante J.E."/>
            <person name="Garbe J."/>
            <person name="Badalamenti J.P."/>
            <person name="Herman A."/>
            <person name="Mangelson H."/>
            <person name="Liachko I."/>
            <person name="Sullivan S."/>
            <person name="Sone E.D."/>
            <person name="Koren S."/>
            <person name="Silverstein K.A.T."/>
            <person name="Beckman K.B."/>
            <person name="Gohl D.M."/>
        </authorList>
    </citation>
    <scope>NUCLEOTIDE SEQUENCE</scope>
    <source>
        <strain evidence="1">Duluth1</strain>
        <tissue evidence="1">Whole animal</tissue>
    </source>
</reference>
<protein>
    <submittedName>
        <fullName evidence="1">Uncharacterized protein</fullName>
    </submittedName>
</protein>
<keyword evidence="2" id="KW-1185">Reference proteome</keyword>
<comment type="caution">
    <text evidence="1">The sequence shown here is derived from an EMBL/GenBank/DDBJ whole genome shotgun (WGS) entry which is preliminary data.</text>
</comment>
<gene>
    <name evidence="1" type="ORF">DPMN_072720</name>
</gene>
<dbReference type="Proteomes" id="UP000828390">
    <property type="component" value="Unassembled WGS sequence"/>
</dbReference>
<reference evidence="1" key="2">
    <citation type="submission" date="2020-11" db="EMBL/GenBank/DDBJ databases">
        <authorList>
            <person name="McCartney M.A."/>
            <person name="Auch B."/>
            <person name="Kono T."/>
            <person name="Mallez S."/>
            <person name="Becker A."/>
            <person name="Gohl D.M."/>
            <person name="Silverstein K.A.T."/>
            <person name="Koren S."/>
            <person name="Bechman K.B."/>
            <person name="Herman A."/>
            <person name="Abrahante J.E."/>
            <person name="Garbe J."/>
        </authorList>
    </citation>
    <scope>NUCLEOTIDE SEQUENCE</scope>
    <source>
        <strain evidence="1">Duluth1</strain>
        <tissue evidence="1">Whole animal</tissue>
    </source>
</reference>
<sequence length="58" mass="6960">MRITSADTNGKKPSFKYLRENLSKDNSRSTELRIRIPIIRLNRLWMRSSTSFHTKYML</sequence>
<name>A0A9D4BXT2_DREPO</name>
<organism evidence="1 2">
    <name type="scientific">Dreissena polymorpha</name>
    <name type="common">Zebra mussel</name>
    <name type="synonym">Mytilus polymorpha</name>
    <dbReference type="NCBI Taxonomy" id="45954"/>
    <lineage>
        <taxon>Eukaryota</taxon>
        <taxon>Metazoa</taxon>
        <taxon>Spiralia</taxon>
        <taxon>Lophotrochozoa</taxon>
        <taxon>Mollusca</taxon>
        <taxon>Bivalvia</taxon>
        <taxon>Autobranchia</taxon>
        <taxon>Heteroconchia</taxon>
        <taxon>Euheterodonta</taxon>
        <taxon>Imparidentia</taxon>
        <taxon>Neoheterodontei</taxon>
        <taxon>Myida</taxon>
        <taxon>Dreissenoidea</taxon>
        <taxon>Dreissenidae</taxon>
        <taxon>Dreissena</taxon>
    </lineage>
</organism>
<accession>A0A9D4BXT2</accession>
<evidence type="ECO:0000313" key="2">
    <source>
        <dbReference type="Proteomes" id="UP000828390"/>
    </source>
</evidence>
<evidence type="ECO:0000313" key="1">
    <source>
        <dbReference type="EMBL" id="KAH3712958.1"/>
    </source>
</evidence>
<proteinExistence type="predicted"/>
<dbReference type="EMBL" id="JAIWYP010000014">
    <property type="protein sequence ID" value="KAH3712958.1"/>
    <property type="molecule type" value="Genomic_DNA"/>
</dbReference>